<dbReference type="GO" id="GO:0005829">
    <property type="term" value="C:cytosol"/>
    <property type="evidence" value="ECO:0007669"/>
    <property type="project" value="TreeGrafter"/>
</dbReference>
<dbReference type="GO" id="GO:0004239">
    <property type="term" value="F:initiator methionyl aminopeptidase activity"/>
    <property type="evidence" value="ECO:0007669"/>
    <property type="project" value="UniProtKB-UniRule"/>
</dbReference>
<feature type="binding site" evidence="6">
    <location>
        <position position="168"/>
    </location>
    <ligand>
        <name>a divalent metal cation</name>
        <dbReference type="ChEBI" id="CHEBI:60240"/>
        <label>2</label>
        <note>catalytic</note>
    </ligand>
</feature>
<feature type="binding site" evidence="6">
    <location>
        <position position="175"/>
    </location>
    <ligand>
        <name>substrate</name>
    </ligand>
</feature>
<evidence type="ECO:0000313" key="9">
    <source>
        <dbReference type="EMBL" id="GAF02628.1"/>
    </source>
</evidence>
<evidence type="ECO:0000256" key="1">
    <source>
        <dbReference type="ARBA" id="ARBA00002521"/>
    </source>
</evidence>
<dbReference type="AlphaFoldDB" id="W7Y516"/>
<evidence type="ECO:0000256" key="5">
    <source>
        <dbReference type="ARBA" id="ARBA00022801"/>
    </source>
</evidence>
<dbReference type="GO" id="GO:0070006">
    <property type="term" value="F:metalloaminopeptidase activity"/>
    <property type="evidence" value="ECO:0007669"/>
    <property type="project" value="UniProtKB-UniRule"/>
</dbReference>
<dbReference type="InterPro" id="IPR001714">
    <property type="entry name" value="Pept_M24_MAP"/>
</dbReference>
<dbReference type="eggNOG" id="COG0024">
    <property type="taxonomic scope" value="Bacteria"/>
</dbReference>
<dbReference type="PANTHER" id="PTHR43330:SF27">
    <property type="entry name" value="METHIONINE AMINOPEPTIDASE"/>
    <property type="match status" value="1"/>
</dbReference>
<evidence type="ECO:0000259" key="8">
    <source>
        <dbReference type="Pfam" id="PF00557"/>
    </source>
</evidence>
<evidence type="ECO:0000256" key="7">
    <source>
        <dbReference type="RuleBase" id="RU003653"/>
    </source>
</evidence>
<dbReference type="CDD" id="cd01086">
    <property type="entry name" value="MetAP1"/>
    <property type="match status" value="1"/>
</dbReference>
<dbReference type="Proteomes" id="UP000019402">
    <property type="component" value="Unassembled WGS sequence"/>
</dbReference>
<dbReference type="OrthoDB" id="9802055at2"/>
<keyword evidence="2 6" id="KW-0031">Aminopeptidase</keyword>
<dbReference type="PRINTS" id="PR00599">
    <property type="entry name" value="MAPEPTIDASE"/>
</dbReference>
<comment type="similarity">
    <text evidence="6">Belongs to the peptidase M24A family. Methionine aminopeptidase type 1 subfamily.</text>
</comment>
<feature type="binding site" evidence="6">
    <location>
        <position position="201"/>
    </location>
    <ligand>
        <name>a divalent metal cation</name>
        <dbReference type="ChEBI" id="CHEBI:60240"/>
        <label>2</label>
        <note>catalytic</note>
    </ligand>
</feature>
<dbReference type="Pfam" id="PF00557">
    <property type="entry name" value="Peptidase_M24"/>
    <property type="match status" value="1"/>
</dbReference>
<dbReference type="RefSeq" id="WP_027472435.1">
    <property type="nucleotide sequence ID" value="NZ_BAMD01000011.1"/>
</dbReference>
<keyword evidence="4 6" id="KW-0479">Metal-binding</keyword>
<comment type="function">
    <text evidence="1 6">Removes the N-terminal methionine from nascent proteins. The N-terminal methionine is often cleaved when the second residue in the primary sequence is small and uncharged (Met-Ala-, Cys, Gly, Pro, Ser, Thr, or Val). Requires deformylation of the N(alpha)-formylated initiator methionine before it can be hydrolyzed.</text>
</comment>
<dbReference type="STRING" id="869213.GCA_000517085_02948"/>
<keyword evidence="5 6" id="KW-0378">Hydrolase</keyword>
<dbReference type="GO" id="GO:0006508">
    <property type="term" value="P:proteolysis"/>
    <property type="evidence" value="ECO:0007669"/>
    <property type="project" value="UniProtKB-KW"/>
</dbReference>
<dbReference type="InterPro" id="IPR036005">
    <property type="entry name" value="Creatinase/aminopeptidase-like"/>
</dbReference>
<dbReference type="InterPro" id="IPR000994">
    <property type="entry name" value="Pept_M24"/>
</dbReference>
<dbReference type="HAMAP" id="MF_01974">
    <property type="entry name" value="MetAP_1"/>
    <property type="match status" value="1"/>
</dbReference>
<comment type="catalytic activity">
    <reaction evidence="6 7">
        <text>Release of N-terminal amino acids, preferentially methionine, from peptides and arylamides.</text>
        <dbReference type="EC" id="3.4.11.18"/>
    </reaction>
</comment>
<dbReference type="PROSITE" id="PS00680">
    <property type="entry name" value="MAP_1"/>
    <property type="match status" value="1"/>
</dbReference>
<keyword evidence="3 6" id="KW-0645">Protease</keyword>
<dbReference type="EMBL" id="BAMD01000011">
    <property type="protein sequence ID" value="GAF02628.1"/>
    <property type="molecule type" value="Genomic_DNA"/>
</dbReference>
<name>W7Y516_9BACT</name>
<evidence type="ECO:0000256" key="4">
    <source>
        <dbReference type="ARBA" id="ARBA00022723"/>
    </source>
</evidence>
<organism evidence="9 10">
    <name type="scientific">Saccharicrinis fermentans DSM 9555 = JCM 21142</name>
    <dbReference type="NCBI Taxonomy" id="869213"/>
    <lineage>
        <taxon>Bacteria</taxon>
        <taxon>Pseudomonadati</taxon>
        <taxon>Bacteroidota</taxon>
        <taxon>Bacteroidia</taxon>
        <taxon>Marinilabiliales</taxon>
        <taxon>Marinilabiliaceae</taxon>
        <taxon>Saccharicrinis</taxon>
    </lineage>
</organism>
<dbReference type="PANTHER" id="PTHR43330">
    <property type="entry name" value="METHIONINE AMINOPEPTIDASE"/>
    <property type="match status" value="1"/>
</dbReference>
<comment type="caution">
    <text evidence="9">The sequence shown here is derived from an EMBL/GenBank/DDBJ whole genome shotgun (WGS) entry which is preliminary data.</text>
</comment>
<keyword evidence="10" id="KW-1185">Reference proteome</keyword>
<gene>
    <name evidence="6" type="primary">map</name>
    <name evidence="9" type="ORF">JCM21142_31267</name>
</gene>
<dbReference type="NCBIfam" id="TIGR00500">
    <property type="entry name" value="met_pdase_I"/>
    <property type="match status" value="1"/>
</dbReference>
<feature type="domain" description="Peptidase M24" evidence="8">
    <location>
        <begin position="11"/>
        <end position="238"/>
    </location>
</feature>
<dbReference type="GO" id="GO:0046872">
    <property type="term" value="F:metal ion binding"/>
    <property type="evidence" value="ECO:0007669"/>
    <property type="project" value="UniProtKB-UniRule"/>
</dbReference>
<feature type="binding site" evidence="6">
    <location>
        <position position="232"/>
    </location>
    <ligand>
        <name>a divalent metal cation</name>
        <dbReference type="ChEBI" id="CHEBI:60240"/>
        <label>1</label>
    </ligand>
</feature>
<comment type="cofactor">
    <cofactor evidence="6">
        <name>Co(2+)</name>
        <dbReference type="ChEBI" id="CHEBI:48828"/>
    </cofactor>
    <cofactor evidence="6">
        <name>Zn(2+)</name>
        <dbReference type="ChEBI" id="CHEBI:29105"/>
    </cofactor>
    <cofactor evidence="6">
        <name>Mn(2+)</name>
        <dbReference type="ChEBI" id="CHEBI:29035"/>
    </cofactor>
    <cofactor evidence="6">
        <name>Fe(2+)</name>
        <dbReference type="ChEBI" id="CHEBI:29033"/>
    </cofactor>
    <text evidence="6">Binds 2 divalent metal cations per subunit. Has a high-affinity and a low affinity metal-binding site. The true nature of the physiological cofactor is under debate. The enzyme is active with cobalt, zinc, manganese or divalent iron ions. Most likely, methionine aminopeptidases function as mononuclear Fe(2+)-metalloproteases under physiological conditions, and the catalytically relevant metal-binding site has been assigned to the histidine-containing high-affinity site.</text>
</comment>
<feature type="binding site" evidence="6">
    <location>
        <position position="77"/>
    </location>
    <ligand>
        <name>substrate</name>
    </ligand>
</feature>
<feature type="binding site" evidence="6">
    <location>
        <position position="105"/>
    </location>
    <ligand>
        <name>a divalent metal cation</name>
        <dbReference type="ChEBI" id="CHEBI:60240"/>
        <label>2</label>
        <note>catalytic</note>
    </ligand>
</feature>
<sequence length="261" mass="28810">MIYLKTDEEIELLRQSNMLVAKTLGEVAKIIKPGVTTLELDRVAEEFIRDNGGIPGFLDYQGFPNTLCTSVNEQVVHGIPNNKPLENGDIVSVDCGVLKNEFYGDSAYTFEVGEVSQEKRDLLLTTKEALYKGIENAVAGKRLGDIGNAVQRHSEARGYSVVREMVGHGVGRNLHEAPEVPNYGRRGNGTLLKPGMVIAIEPMINLGKRNIVQENDGWTIRTIDKKISAHFEHTVAVGKSEADILSSFKFVEEILTLQSEN</sequence>
<protein>
    <recommendedName>
        <fullName evidence="6 7">Methionine aminopeptidase</fullName>
        <shortName evidence="6">MAP</shortName>
        <shortName evidence="6">MetAP</shortName>
        <ecNumber evidence="6 7">3.4.11.18</ecNumber>
    </recommendedName>
    <alternativeName>
        <fullName evidence="6">Peptidase M</fullName>
    </alternativeName>
</protein>
<feature type="binding site" evidence="6">
    <location>
        <position position="105"/>
    </location>
    <ligand>
        <name>a divalent metal cation</name>
        <dbReference type="ChEBI" id="CHEBI:60240"/>
        <label>1</label>
    </ligand>
</feature>
<evidence type="ECO:0000256" key="2">
    <source>
        <dbReference type="ARBA" id="ARBA00022438"/>
    </source>
</evidence>
<dbReference type="SUPFAM" id="SSF55920">
    <property type="entry name" value="Creatinase/aminopeptidase"/>
    <property type="match status" value="1"/>
</dbReference>
<evidence type="ECO:0000256" key="6">
    <source>
        <dbReference type="HAMAP-Rule" id="MF_01974"/>
    </source>
</evidence>
<feature type="binding site" evidence="6">
    <location>
        <position position="232"/>
    </location>
    <ligand>
        <name>a divalent metal cation</name>
        <dbReference type="ChEBI" id="CHEBI:60240"/>
        <label>2</label>
        <note>catalytic</note>
    </ligand>
</feature>
<dbReference type="EC" id="3.4.11.18" evidence="6 7"/>
<reference evidence="9 10" key="1">
    <citation type="journal article" date="2014" name="Genome Announc.">
        <title>Draft Genome Sequence of Cytophaga fermentans JCM 21142T, a Facultative Anaerobe Isolated from Marine Mud.</title>
        <authorList>
            <person name="Starns D."/>
            <person name="Oshima K."/>
            <person name="Suda W."/>
            <person name="Iino T."/>
            <person name="Yuki M."/>
            <person name="Inoue J."/>
            <person name="Kitamura K."/>
            <person name="Iida T."/>
            <person name="Darby A."/>
            <person name="Hattori M."/>
            <person name="Ohkuma M."/>
        </authorList>
    </citation>
    <scope>NUCLEOTIDE SEQUENCE [LARGE SCALE GENOMIC DNA]</scope>
    <source>
        <strain evidence="9 10">JCM 21142</strain>
    </source>
</reference>
<proteinExistence type="inferred from homology"/>
<evidence type="ECO:0000313" key="10">
    <source>
        <dbReference type="Proteomes" id="UP000019402"/>
    </source>
</evidence>
<accession>W7Y516</accession>
<feature type="binding site" evidence="6">
    <location>
        <position position="94"/>
    </location>
    <ligand>
        <name>a divalent metal cation</name>
        <dbReference type="ChEBI" id="CHEBI:60240"/>
        <label>1</label>
    </ligand>
</feature>
<evidence type="ECO:0000256" key="3">
    <source>
        <dbReference type="ARBA" id="ARBA00022670"/>
    </source>
</evidence>
<comment type="subunit">
    <text evidence="6">Monomer.</text>
</comment>
<dbReference type="Gene3D" id="3.90.230.10">
    <property type="entry name" value="Creatinase/methionine aminopeptidase superfamily"/>
    <property type="match status" value="1"/>
</dbReference>
<dbReference type="InterPro" id="IPR002467">
    <property type="entry name" value="Pept_M24A_MAP1"/>
</dbReference>